<dbReference type="Gene3D" id="3.50.50.60">
    <property type="entry name" value="FAD/NAD(P)-binding domain"/>
    <property type="match status" value="2"/>
</dbReference>
<dbReference type="NCBIfam" id="NF004992">
    <property type="entry name" value="PRK06370.1-4"/>
    <property type="match status" value="1"/>
</dbReference>
<evidence type="ECO:0000313" key="7">
    <source>
        <dbReference type="EMBL" id="MEX4009339.1"/>
    </source>
</evidence>
<dbReference type="Pfam" id="PF07992">
    <property type="entry name" value="Pyr_redox_2"/>
    <property type="match status" value="1"/>
</dbReference>
<dbReference type="InterPro" id="IPR023753">
    <property type="entry name" value="FAD/NAD-binding_dom"/>
</dbReference>
<evidence type="ECO:0000256" key="1">
    <source>
        <dbReference type="ARBA" id="ARBA00001974"/>
    </source>
</evidence>
<keyword evidence="8" id="KW-1185">Reference proteome</keyword>
<dbReference type="EMBL" id="JAZHFV010000006">
    <property type="protein sequence ID" value="MEX4009339.1"/>
    <property type="molecule type" value="Genomic_DNA"/>
</dbReference>
<comment type="caution">
    <text evidence="7">The sequence shown here is derived from an EMBL/GenBank/DDBJ whole genome shotgun (WGS) entry which is preliminary data.</text>
</comment>
<dbReference type="InterPro" id="IPR016156">
    <property type="entry name" value="FAD/NAD-linked_Rdtase_dimer_sf"/>
</dbReference>
<dbReference type="PRINTS" id="PR00411">
    <property type="entry name" value="PNDRDTASEI"/>
</dbReference>
<dbReference type="InterPro" id="IPR036188">
    <property type="entry name" value="FAD/NAD-bd_sf"/>
</dbReference>
<keyword evidence="3" id="KW-0285">Flavoprotein</keyword>
<evidence type="ECO:0000259" key="6">
    <source>
        <dbReference type="Pfam" id="PF07992"/>
    </source>
</evidence>
<dbReference type="SUPFAM" id="SSF51905">
    <property type="entry name" value="FAD/NAD(P)-binding domain"/>
    <property type="match status" value="1"/>
</dbReference>
<dbReference type="RefSeq" id="WP_368804266.1">
    <property type="nucleotide sequence ID" value="NZ_JAZHFV010000006.1"/>
</dbReference>
<dbReference type="Pfam" id="PF02852">
    <property type="entry name" value="Pyr_redox_dim"/>
    <property type="match status" value="1"/>
</dbReference>
<proteinExistence type="inferred from homology"/>
<accession>A0ABV3WXL6</accession>
<evidence type="ECO:0000256" key="3">
    <source>
        <dbReference type="ARBA" id="ARBA00022630"/>
    </source>
</evidence>
<protein>
    <submittedName>
        <fullName evidence="7">FAD-containing oxidoreductase</fullName>
    </submittedName>
</protein>
<dbReference type="PRINTS" id="PR00368">
    <property type="entry name" value="FADPNR"/>
</dbReference>
<keyword evidence="4" id="KW-0274">FAD</keyword>
<reference evidence="7 8" key="1">
    <citation type="submission" date="2024-01" db="EMBL/GenBank/DDBJ databases">
        <title>New evidence supports the origin of RcGTA from prophage.</title>
        <authorList>
            <person name="Xu Y."/>
            <person name="Liu B."/>
            <person name="Chen F."/>
        </authorList>
    </citation>
    <scope>NUCLEOTIDE SEQUENCE [LARGE SCALE GENOMIC DNA]</scope>
    <source>
        <strain evidence="7 8">CBW1107-2</strain>
    </source>
</reference>
<comment type="cofactor">
    <cofactor evidence="1">
        <name>FAD</name>
        <dbReference type="ChEBI" id="CHEBI:57692"/>
    </cofactor>
</comment>
<dbReference type="PANTHER" id="PTHR43014">
    <property type="entry name" value="MERCURIC REDUCTASE"/>
    <property type="match status" value="1"/>
</dbReference>
<feature type="domain" description="Pyridine nucleotide-disulphide oxidoreductase dimerisation" evidence="5">
    <location>
        <begin position="344"/>
        <end position="450"/>
    </location>
</feature>
<sequence>MTTSYDAIIVGAGQAGPSLAVRLAGSGMKVALVERKLIGGTCVNTGCTPTKAMVASAYAAHMARRAGDYGVRGVGEITVDMNAVKARKDAIVEASRNGLVEWLQGTENLTLIEGHARFTSSNELTVADNRIAAQRIFLNVGGRATVPVYPGTEEIGYLTNSTILDLDELPAHLVIVGGGYIGLEFAQMFRRFGAEVTVVERGARLLPREDEDVAQAIHDMLVDEGVAIRLNADCISFERRGDSKVVGVSCTQGEPEVVGSHVLLAIGRTPNTDDLGLDAAGVECDKRGYVTVDDELRTSVPGIWALGDCNGKGAFTHTAYNDFEIAAENLLDNAGRKVSDRQTAYALYTDPPLGRVGISETEARRAGHSILVGKRPMTRVSRAREKGETVGLMKIVSDAATGKLLGAAILGVGGDEAVHAVLDLIHVGATAETLRRAVHIHPTVAELLPTLVAEQKPA</sequence>
<dbReference type="InterPro" id="IPR004099">
    <property type="entry name" value="Pyr_nucl-diS_OxRdtase_dimer"/>
</dbReference>
<dbReference type="PANTHER" id="PTHR43014:SF2">
    <property type="entry name" value="MERCURIC REDUCTASE"/>
    <property type="match status" value="1"/>
</dbReference>
<dbReference type="SUPFAM" id="SSF55424">
    <property type="entry name" value="FAD/NAD-linked reductases, dimerisation (C-terminal) domain"/>
    <property type="match status" value="1"/>
</dbReference>
<dbReference type="Gene3D" id="3.30.390.30">
    <property type="match status" value="1"/>
</dbReference>
<comment type="similarity">
    <text evidence="2">Belongs to the class-I pyridine nucleotide-disulfide oxidoreductase family.</text>
</comment>
<dbReference type="Proteomes" id="UP001559025">
    <property type="component" value="Unassembled WGS sequence"/>
</dbReference>
<organism evidence="7 8">
    <name type="scientific">Neoaquamicrobium sediminum</name>
    <dbReference type="NCBI Taxonomy" id="1849104"/>
    <lineage>
        <taxon>Bacteria</taxon>
        <taxon>Pseudomonadati</taxon>
        <taxon>Pseudomonadota</taxon>
        <taxon>Alphaproteobacteria</taxon>
        <taxon>Hyphomicrobiales</taxon>
        <taxon>Phyllobacteriaceae</taxon>
        <taxon>Neoaquamicrobium</taxon>
    </lineage>
</organism>
<evidence type="ECO:0000256" key="2">
    <source>
        <dbReference type="ARBA" id="ARBA00007532"/>
    </source>
</evidence>
<evidence type="ECO:0000259" key="5">
    <source>
        <dbReference type="Pfam" id="PF02852"/>
    </source>
</evidence>
<name>A0ABV3WXL6_9HYPH</name>
<dbReference type="InterPro" id="IPR001100">
    <property type="entry name" value="Pyr_nuc-diS_OxRdtase"/>
</dbReference>
<evidence type="ECO:0000313" key="8">
    <source>
        <dbReference type="Proteomes" id="UP001559025"/>
    </source>
</evidence>
<feature type="domain" description="FAD/NAD(P)-binding" evidence="6">
    <location>
        <begin position="5"/>
        <end position="320"/>
    </location>
</feature>
<evidence type="ECO:0000256" key="4">
    <source>
        <dbReference type="ARBA" id="ARBA00022827"/>
    </source>
</evidence>
<gene>
    <name evidence="7" type="ORF">V1479_18660</name>
</gene>
<dbReference type="PIRSF" id="PIRSF000350">
    <property type="entry name" value="Mercury_reductase_MerA"/>
    <property type="match status" value="1"/>
</dbReference>